<proteinExistence type="predicted"/>
<accession>A0A0C9VKS1</accession>
<dbReference type="PANTHER" id="PTHR46481:SF10">
    <property type="entry name" value="ZINC FINGER BED DOMAIN-CONTAINING PROTEIN 39"/>
    <property type="match status" value="1"/>
</dbReference>
<dbReference type="AlphaFoldDB" id="A0A0C9VKS1"/>
<reference evidence="7 8" key="1">
    <citation type="submission" date="2014-06" db="EMBL/GenBank/DDBJ databases">
        <title>Evolutionary Origins and Diversification of the Mycorrhizal Mutualists.</title>
        <authorList>
            <consortium name="DOE Joint Genome Institute"/>
            <consortium name="Mycorrhizal Genomics Consortium"/>
            <person name="Kohler A."/>
            <person name="Kuo A."/>
            <person name="Nagy L.G."/>
            <person name="Floudas D."/>
            <person name="Copeland A."/>
            <person name="Barry K.W."/>
            <person name="Cichocki N."/>
            <person name="Veneault-Fourrey C."/>
            <person name="LaButti K."/>
            <person name="Lindquist E.A."/>
            <person name="Lipzen A."/>
            <person name="Lundell T."/>
            <person name="Morin E."/>
            <person name="Murat C."/>
            <person name="Riley R."/>
            <person name="Ohm R."/>
            <person name="Sun H."/>
            <person name="Tunlid A."/>
            <person name="Henrissat B."/>
            <person name="Grigoriev I.V."/>
            <person name="Hibbett D.S."/>
            <person name="Martin F."/>
        </authorList>
    </citation>
    <scope>NUCLEOTIDE SEQUENCE [LARGE SCALE GENOMIC DNA]</scope>
    <source>
        <strain evidence="7 8">SS14</strain>
    </source>
</reference>
<keyword evidence="4" id="KW-0862">Zinc</keyword>
<dbReference type="InterPro" id="IPR052035">
    <property type="entry name" value="ZnF_BED_domain_contain"/>
</dbReference>
<evidence type="ECO:0000256" key="2">
    <source>
        <dbReference type="ARBA" id="ARBA00022723"/>
    </source>
</evidence>
<evidence type="ECO:0000256" key="3">
    <source>
        <dbReference type="ARBA" id="ARBA00022771"/>
    </source>
</evidence>
<dbReference type="Proteomes" id="UP000054279">
    <property type="component" value="Unassembled WGS sequence"/>
</dbReference>
<evidence type="ECO:0000256" key="1">
    <source>
        <dbReference type="ARBA" id="ARBA00004123"/>
    </source>
</evidence>
<dbReference type="InterPro" id="IPR008906">
    <property type="entry name" value="HATC_C_dom"/>
</dbReference>
<comment type="subcellular location">
    <subcellularLocation>
        <location evidence="1">Nucleus</location>
    </subcellularLocation>
</comment>
<dbReference type="HOGENOM" id="CLU_009123_4_6_1"/>
<keyword evidence="8" id="KW-1185">Reference proteome</keyword>
<dbReference type="Pfam" id="PF05699">
    <property type="entry name" value="Dimer_Tnp_hAT"/>
    <property type="match status" value="1"/>
</dbReference>
<dbReference type="GO" id="GO:0005634">
    <property type="term" value="C:nucleus"/>
    <property type="evidence" value="ECO:0007669"/>
    <property type="project" value="UniProtKB-SubCell"/>
</dbReference>
<dbReference type="GO" id="GO:0046983">
    <property type="term" value="F:protein dimerization activity"/>
    <property type="evidence" value="ECO:0007669"/>
    <property type="project" value="InterPro"/>
</dbReference>
<protein>
    <recommendedName>
        <fullName evidence="6">HAT C-terminal dimerisation domain-containing protein</fullName>
    </recommendedName>
</protein>
<organism evidence="7 8">
    <name type="scientific">Sphaerobolus stellatus (strain SS14)</name>
    <dbReference type="NCBI Taxonomy" id="990650"/>
    <lineage>
        <taxon>Eukaryota</taxon>
        <taxon>Fungi</taxon>
        <taxon>Dikarya</taxon>
        <taxon>Basidiomycota</taxon>
        <taxon>Agaricomycotina</taxon>
        <taxon>Agaricomycetes</taxon>
        <taxon>Phallomycetidae</taxon>
        <taxon>Geastrales</taxon>
        <taxon>Sphaerobolaceae</taxon>
        <taxon>Sphaerobolus</taxon>
    </lineage>
</organism>
<dbReference type="GO" id="GO:0008270">
    <property type="term" value="F:zinc ion binding"/>
    <property type="evidence" value="ECO:0007669"/>
    <property type="project" value="UniProtKB-KW"/>
</dbReference>
<keyword evidence="5" id="KW-0539">Nucleus</keyword>
<name>A0A0C9VKS1_SPHS4</name>
<evidence type="ECO:0000313" key="7">
    <source>
        <dbReference type="EMBL" id="KIJ38116.1"/>
    </source>
</evidence>
<dbReference type="EMBL" id="KN837163">
    <property type="protein sequence ID" value="KIJ38116.1"/>
    <property type="molecule type" value="Genomic_DNA"/>
</dbReference>
<dbReference type="OrthoDB" id="1607513at2759"/>
<keyword evidence="2" id="KW-0479">Metal-binding</keyword>
<keyword evidence="3" id="KW-0863">Zinc-finger</keyword>
<sequence length="267" mass="30692">MLILDIKTRCTSTHQMCRHALFYPKEIDDYVVKNRELQQYELSNDEWDVVSVVTAWLLIFRKATMSMSTTKCPMLLSTHAILKGLQDKLQEELSKLPKTTAPSLCKALVDAHTKLGEYFFKIDQSPYILWASHDQLCWKNSGDAASTADDFGFTSCYVRRPLGTRNELQEYFQLLPEEFNSTNPIEWWGARKAQFPNLNRLARNILSIPGKCSIHFCFFAGSAVAVECIFSGGRDTISLRRASLKPETIRILMIVKQKIRLDRTREQ</sequence>
<evidence type="ECO:0000259" key="6">
    <source>
        <dbReference type="Pfam" id="PF05699"/>
    </source>
</evidence>
<gene>
    <name evidence="7" type="ORF">M422DRAFT_177043</name>
</gene>
<feature type="domain" description="HAT C-terminal dimerisation" evidence="6">
    <location>
        <begin position="167"/>
        <end position="258"/>
    </location>
</feature>
<evidence type="ECO:0000256" key="5">
    <source>
        <dbReference type="ARBA" id="ARBA00023242"/>
    </source>
</evidence>
<evidence type="ECO:0000256" key="4">
    <source>
        <dbReference type="ARBA" id="ARBA00022833"/>
    </source>
</evidence>
<dbReference type="InterPro" id="IPR012337">
    <property type="entry name" value="RNaseH-like_sf"/>
</dbReference>
<evidence type="ECO:0000313" key="8">
    <source>
        <dbReference type="Proteomes" id="UP000054279"/>
    </source>
</evidence>
<dbReference type="PANTHER" id="PTHR46481">
    <property type="entry name" value="ZINC FINGER BED DOMAIN-CONTAINING PROTEIN 4"/>
    <property type="match status" value="1"/>
</dbReference>
<dbReference type="SUPFAM" id="SSF53098">
    <property type="entry name" value="Ribonuclease H-like"/>
    <property type="match status" value="1"/>
</dbReference>